<gene>
    <name evidence="1" type="ORF">N8T08_009667</name>
</gene>
<evidence type="ECO:0000313" key="2">
    <source>
        <dbReference type="Proteomes" id="UP001177260"/>
    </source>
</evidence>
<keyword evidence="2" id="KW-1185">Reference proteome</keyword>
<evidence type="ECO:0000313" key="1">
    <source>
        <dbReference type="EMBL" id="KAK1141010.1"/>
    </source>
</evidence>
<protein>
    <submittedName>
        <fullName evidence="1">Uncharacterized protein</fullName>
    </submittedName>
</protein>
<proteinExistence type="predicted"/>
<sequence length="538" mass="58709">MASVTANWETQAAKCRSILEQSIPRSHLLSPDQIPPVSQKRVIDYPRESGMLSEQELLITRSTAADLVSQMSCGAWAAEEVMRAFLKRATMGQQLLNFATEFLEESALVKARHLDEIFKKTGKIAGPLHSVPISVKEHIGIKGRVCNAGFVSWCDNISPDDAYVVQFLQEAGAIVHVRTNQPQSLMHVDAANNITGRTLNPWNRNLSPGGSSGGESASVSFGCSPLGVGTDMGGSVRMPAAFTGIYGLRPTAARLPLAGLQAAGPGQQSIPASVGPLARSLEDLELFMQSILDQEPWQKDPSLTPVPWRSVDAPANLTIGIMKDDGVVRPHPPISRALKVAEAKLRAAGVNVVEWEPFKHQEIYDLANAFFAADGFQHLKEVLEASGEPVLPLTHAAFSWGEEMTIYMNWQLNYNREVFRAQYHGLMKLLGVDCILSPTYPGVAPEHETGTYIGYTSVWNVLDHPVVVLPTGLHVDPSLDPEEVSYMPRNKLDAAEHKKYSAHTFKDAPVCLQLIGQRFGDEMLLAAASHVEKATRSP</sequence>
<comment type="caution">
    <text evidence="1">The sequence shown here is derived from an EMBL/GenBank/DDBJ whole genome shotgun (WGS) entry which is preliminary data.</text>
</comment>
<organism evidence="1 2">
    <name type="scientific">Aspergillus melleus</name>
    <dbReference type="NCBI Taxonomy" id="138277"/>
    <lineage>
        <taxon>Eukaryota</taxon>
        <taxon>Fungi</taxon>
        <taxon>Dikarya</taxon>
        <taxon>Ascomycota</taxon>
        <taxon>Pezizomycotina</taxon>
        <taxon>Eurotiomycetes</taxon>
        <taxon>Eurotiomycetidae</taxon>
        <taxon>Eurotiales</taxon>
        <taxon>Aspergillaceae</taxon>
        <taxon>Aspergillus</taxon>
        <taxon>Aspergillus subgen. Circumdati</taxon>
    </lineage>
</organism>
<accession>A0ACC3ATS0</accession>
<name>A0ACC3ATS0_9EURO</name>
<dbReference type="EMBL" id="JAOPJF010000071">
    <property type="protein sequence ID" value="KAK1141010.1"/>
    <property type="molecule type" value="Genomic_DNA"/>
</dbReference>
<dbReference type="Proteomes" id="UP001177260">
    <property type="component" value="Unassembled WGS sequence"/>
</dbReference>
<reference evidence="1 2" key="1">
    <citation type="journal article" date="2023" name="ACS Omega">
        <title>Identification of the Neoaspergillic Acid Biosynthesis Gene Cluster by Establishing an In Vitro CRISPR-Ribonucleoprotein Genetic System in Aspergillus melleus.</title>
        <authorList>
            <person name="Yuan B."/>
            <person name="Grau M.F."/>
            <person name="Murata R.M."/>
            <person name="Torok T."/>
            <person name="Venkateswaran K."/>
            <person name="Stajich J.E."/>
            <person name="Wang C.C.C."/>
        </authorList>
    </citation>
    <scope>NUCLEOTIDE SEQUENCE [LARGE SCALE GENOMIC DNA]</scope>
    <source>
        <strain evidence="1 2">IMV 1140</strain>
    </source>
</reference>